<dbReference type="EMBL" id="GBRH01241435">
    <property type="protein sequence ID" value="JAD56460.1"/>
    <property type="molecule type" value="Transcribed_RNA"/>
</dbReference>
<organism evidence="2">
    <name type="scientific">Arundo donax</name>
    <name type="common">Giant reed</name>
    <name type="synonym">Donax arundinaceus</name>
    <dbReference type="NCBI Taxonomy" id="35708"/>
    <lineage>
        <taxon>Eukaryota</taxon>
        <taxon>Viridiplantae</taxon>
        <taxon>Streptophyta</taxon>
        <taxon>Embryophyta</taxon>
        <taxon>Tracheophyta</taxon>
        <taxon>Spermatophyta</taxon>
        <taxon>Magnoliopsida</taxon>
        <taxon>Liliopsida</taxon>
        <taxon>Poales</taxon>
        <taxon>Poaceae</taxon>
        <taxon>PACMAD clade</taxon>
        <taxon>Arundinoideae</taxon>
        <taxon>Arundineae</taxon>
        <taxon>Arundo</taxon>
    </lineage>
</organism>
<name>A0A0A9B5K1_ARUDO</name>
<evidence type="ECO:0000313" key="2">
    <source>
        <dbReference type="EMBL" id="JAD56460.1"/>
    </source>
</evidence>
<protein>
    <submittedName>
        <fullName evidence="2">Uncharacterized protein</fullName>
    </submittedName>
</protein>
<feature type="compositionally biased region" description="Basic and acidic residues" evidence="1">
    <location>
        <begin position="11"/>
        <end position="34"/>
    </location>
</feature>
<sequence>MPKPPVAPSNPERERETRWDLRALPHEATSKGRT</sequence>
<reference evidence="2" key="2">
    <citation type="journal article" date="2015" name="Data Brief">
        <title>Shoot transcriptome of the giant reed, Arundo donax.</title>
        <authorList>
            <person name="Barrero R.A."/>
            <person name="Guerrero F.D."/>
            <person name="Moolhuijzen P."/>
            <person name="Goolsby J.A."/>
            <person name="Tidwell J."/>
            <person name="Bellgard S.E."/>
            <person name="Bellgard M.I."/>
        </authorList>
    </citation>
    <scope>NUCLEOTIDE SEQUENCE</scope>
    <source>
        <tissue evidence="2">Shoot tissue taken approximately 20 cm above the soil surface</tissue>
    </source>
</reference>
<reference evidence="2" key="1">
    <citation type="submission" date="2014-09" db="EMBL/GenBank/DDBJ databases">
        <authorList>
            <person name="Magalhaes I.L.F."/>
            <person name="Oliveira U."/>
            <person name="Santos F.R."/>
            <person name="Vidigal T.H.D.A."/>
            <person name="Brescovit A.D."/>
            <person name="Santos A.J."/>
        </authorList>
    </citation>
    <scope>NUCLEOTIDE SEQUENCE</scope>
    <source>
        <tissue evidence="2">Shoot tissue taken approximately 20 cm above the soil surface</tissue>
    </source>
</reference>
<dbReference type="AlphaFoldDB" id="A0A0A9B5K1"/>
<proteinExistence type="predicted"/>
<feature type="region of interest" description="Disordered" evidence="1">
    <location>
        <begin position="1"/>
        <end position="34"/>
    </location>
</feature>
<accession>A0A0A9B5K1</accession>
<evidence type="ECO:0000256" key="1">
    <source>
        <dbReference type="SAM" id="MobiDB-lite"/>
    </source>
</evidence>